<evidence type="ECO:0008006" key="3">
    <source>
        <dbReference type="Google" id="ProtNLM"/>
    </source>
</evidence>
<keyword evidence="2" id="KW-1185">Reference proteome</keyword>
<accession>A0AAQ3QJ82</accession>
<name>A0AAQ3QJ82_9LILI</name>
<organism evidence="1 2">
    <name type="scientific">Canna indica</name>
    <name type="common">Indian-shot</name>
    <dbReference type="NCBI Taxonomy" id="4628"/>
    <lineage>
        <taxon>Eukaryota</taxon>
        <taxon>Viridiplantae</taxon>
        <taxon>Streptophyta</taxon>
        <taxon>Embryophyta</taxon>
        <taxon>Tracheophyta</taxon>
        <taxon>Spermatophyta</taxon>
        <taxon>Magnoliopsida</taxon>
        <taxon>Liliopsida</taxon>
        <taxon>Zingiberales</taxon>
        <taxon>Cannaceae</taxon>
        <taxon>Canna</taxon>
    </lineage>
</organism>
<protein>
    <recommendedName>
        <fullName evidence="3">CASP-like protein</fullName>
    </recommendedName>
</protein>
<proteinExistence type="predicted"/>
<evidence type="ECO:0000313" key="2">
    <source>
        <dbReference type="Proteomes" id="UP001327560"/>
    </source>
</evidence>
<evidence type="ECO:0000313" key="1">
    <source>
        <dbReference type="EMBL" id="WOL11401.1"/>
    </source>
</evidence>
<gene>
    <name evidence="1" type="ORF">Cni_G20163</name>
</gene>
<reference evidence="1 2" key="1">
    <citation type="submission" date="2023-10" db="EMBL/GenBank/DDBJ databases">
        <title>Chromosome-scale genome assembly provides insights into flower coloration mechanisms of Canna indica.</title>
        <authorList>
            <person name="Li C."/>
        </authorList>
    </citation>
    <scope>NUCLEOTIDE SEQUENCE [LARGE SCALE GENOMIC DNA]</scope>
    <source>
        <tissue evidence="1">Flower</tissue>
    </source>
</reference>
<dbReference type="Proteomes" id="UP001327560">
    <property type="component" value="Chromosome 6"/>
</dbReference>
<dbReference type="AlphaFoldDB" id="A0AAQ3QJ82"/>
<sequence length="181" mass="20130">MSTTEASVATLVTIGDCPCRQWQGESSFADATRNLPSQLPLPPSQLGAWPVSTPIHNQKVGGGWKIGVCFFDFVRLCAVAATLVAAITMGTTRETLPFRHRTFSYTPTSLISLLCCTSVDNFHYITSSTGRQWRLMVLLLQVLCHREWDRSDLLMSLPFSLAAMVRPHATQLRLILFIFTP</sequence>
<dbReference type="EMBL" id="CP136895">
    <property type="protein sequence ID" value="WOL11401.1"/>
    <property type="molecule type" value="Genomic_DNA"/>
</dbReference>